<keyword evidence="7 10" id="KW-0067">ATP-binding</keyword>
<dbReference type="InterPro" id="IPR023631">
    <property type="entry name" value="Amidase_dom"/>
</dbReference>
<dbReference type="Proteomes" id="UP000604481">
    <property type="component" value="Unassembled WGS sequence"/>
</dbReference>
<comment type="function">
    <text evidence="10">Allows the formation of correctly charged Gln-tRNA(Gln) through the transamidation of misacylated Glu-tRNA(Gln) in organisms which lack glutaminyl-tRNA synthetase. The reaction takes place in the presence of glutamine and ATP through an activated gamma-phospho-Glu-tRNA(Gln).</text>
</comment>
<dbReference type="InterPro" id="IPR020556">
    <property type="entry name" value="Amidase_CS"/>
</dbReference>
<dbReference type="RefSeq" id="WP_194115614.1">
    <property type="nucleotide sequence ID" value="NZ_JADFUA010000003.1"/>
</dbReference>
<dbReference type="PROSITE" id="PS00571">
    <property type="entry name" value="AMIDASES"/>
    <property type="match status" value="1"/>
</dbReference>
<dbReference type="NCBIfam" id="TIGR00132">
    <property type="entry name" value="gatA"/>
    <property type="match status" value="1"/>
</dbReference>
<keyword evidence="8 10" id="KW-0648">Protein biosynthesis</keyword>
<evidence type="ECO:0000313" key="12">
    <source>
        <dbReference type="EMBL" id="MBE9609093.1"/>
    </source>
</evidence>
<evidence type="ECO:0000256" key="3">
    <source>
        <dbReference type="ARBA" id="ARBA00012739"/>
    </source>
</evidence>
<evidence type="ECO:0000256" key="6">
    <source>
        <dbReference type="ARBA" id="ARBA00022741"/>
    </source>
</evidence>
<feature type="active site" description="Charge relay system" evidence="10">
    <location>
        <position position="149"/>
    </location>
</feature>
<protein>
    <recommendedName>
        <fullName evidence="4 10">Glutamyl-tRNA(Gln) amidotransferase subunit A</fullName>
        <shortName evidence="10">Glu-ADT subunit A</shortName>
        <ecNumber evidence="3 10">6.3.5.7</ecNumber>
    </recommendedName>
</protein>
<dbReference type="HAMAP" id="MF_00120">
    <property type="entry name" value="GatA"/>
    <property type="match status" value="1"/>
</dbReference>
<evidence type="ECO:0000259" key="11">
    <source>
        <dbReference type="Pfam" id="PF01425"/>
    </source>
</evidence>
<comment type="similarity">
    <text evidence="1 10">Belongs to the amidase family. GatA subfamily.</text>
</comment>
<keyword evidence="6 10" id="KW-0547">Nucleotide-binding</keyword>
<keyword evidence="5 10" id="KW-0436">Ligase</keyword>
<sequence length="481" mass="50518">MKTVKQLSAALAAGQVSAVELAQDYLARIAALNPKLNAFITVDAEKTLAEARAADAARAAGTAGLLTGVPVAHKDIFCAEGWKTSCGSKMLDNFVAPYDATVITNAKAAGLVTLGRANMDEFAMGSSNENSFYGAVKNPWDLNAVPGGSSGGSAAAVAAGLAPFATGTDTGGSIRQPASFCGITGIKPTYGVVSRYGMIAYASSLDQGGAFAHTAEDCALLLNVMAGFDDKDSTSLEHAKEDYTRDLNQPLAGVKVGLPREYFAEGLAGDVAAAIEAAVTELKKLGATVVDVSLPNTKLAIPSYYVIAPAEASSNLSRFDGVRYGHRAADYDGLADMYEKTRAEGFGWEVKRRILTGTYVLSHGYYDAYYLQAQKIRRIIANDFVAAFKDCDVILGPVAPTTAWNLGEKSDDPVAMYLADIYTLGVNLAGLPALSIPVGFGSNGRPVGLQIIGNYLGEAKMLNVAHQFQQATDWHAKAPIL</sequence>
<evidence type="ECO:0000256" key="9">
    <source>
        <dbReference type="ARBA" id="ARBA00047407"/>
    </source>
</evidence>
<evidence type="ECO:0000256" key="10">
    <source>
        <dbReference type="HAMAP-Rule" id="MF_00120"/>
    </source>
</evidence>
<reference evidence="12 13" key="1">
    <citation type="submission" date="2020-10" db="EMBL/GenBank/DDBJ databases">
        <title>The genome sequence of Chitinilyticum litopenaei 4Y14.</title>
        <authorList>
            <person name="Liu Y."/>
        </authorList>
    </citation>
    <scope>NUCLEOTIDE SEQUENCE [LARGE SCALE GENOMIC DNA]</scope>
    <source>
        <strain evidence="12 13">4Y14</strain>
    </source>
</reference>
<evidence type="ECO:0000256" key="5">
    <source>
        <dbReference type="ARBA" id="ARBA00022598"/>
    </source>
</evidence>
<dbReference type="EMBL" id="JADFUA010000003">
    <property type="protein sequence ID" value="MBE9609093.1"/>
    <property type="molecule type" value="Genomic_DNA"/>
</dbReference>
<dbReference type="GO" id="GO:0006412">
    <property type="term" value="P:translation"/>
    <property type="evidence" value="ECO:0007669"/>
    <property type="project" value="UniProtKB-UniRule"/>
</dbReference>
<evidence type="ECO:0000256" key="2">
    <source>
        <dbReference type="ARBA" id="ARBA00011123"/>
    </source>
</evidence>
<comment type="catalytic activity">
    <reaction evidence="9 10">
        <text>L-glutamyl-tRNA(Gln) + L-glutamine + ATP + H2O = L-glutaminyl-tRNA(Gln) + L-glutamate + ADP + phosphate + H(+)</text>
        <dbReference type="Rhea" id="RHEA:17521"/>
        <dbReference type="Rhea" id="RHEA-COMP:9681"/>
        <dbReference type="Rhea" id="RHEA-COMP:9684"/>
        <dbReference type="ChEBI" id="CHEBI:15377"/>
        <dbReference type="ChEBI" id="CHEBI:15378"/>
        <dbReference type="ChEBI" id="CHEBI:29985"/>
        <dbReference type="ChEBI" id="CHEBI:30616"/>
        <dbReference type="ChEBI" id="CHEBI:43474"/>
        <dbReference type="ChEBI" id="CHEBI:58359"/>
        <dbReference type="ChEBI" id="CHEBI:78520"/>
        <dbReference type="ChEBI" id="CHEBI:78521"/>
        <dbReference type="ChEBI" id="CHEBI:456216"/>
        <dbReference type="EC" id="6.3.5.7"/>
    </reaction>
</comment>
<dbReference type="GO" id="GO:0050567">
    <property type="term" value="F:glutaminyl-tRNA synthase (glutamine-hydrolyzing) activity"/>
    <property type="evidence" value="ECO:0007669"/>
    <property type="project" value="UniProtKB-UniRule"/>
</dbReference>
<feature type="active site" description="Acyl-ester intermediate" evidence="10">
    <location>
        <position position="173"/>
    </location>
</feature>
<dbReference type="InterPro" id="IPR004412">
    <property type="entry name" value="GatA"/>
</dbReference>
<dbReference type="SUPFAM" id="SSF75304">
    <property type="entry name" value="Amidase signature (AS) enzymes"/>
    <property type="match status" value="1"/>
</dbReference>
<feature type="domain" description="Amidase" evidence="11">
    <location>
        <begin position="20"/>
        <end position="462"/>
    </location>
</feature>
<dbReference type="InterPro" id="IPR000120">
    <property type="entry name" value="Amidase"/>
</dbReference>
<organism evidence="12 13">
    <name type="scientific">Chitinilyticum piscinae</name>
    <dbReference type="NCBI Taxonomy" id="2866724"/>
    <lineage>
        <taxon>Bacteria</taxon>
        <taxon>Pseudomonadati</taxon>
        <taxon>Pseudomonadota</taxon>
        <taxon>Betaproteobacteria</taxon>
        <taxon>Neisseriales</taxon>
        <taxon>Chitinibacteraceae</taxon>
        <taxon>Chitinilyticum</taxon>
    </lineage>
</organism>
<dbReference type="InterPro" id="IPR036928">
    <property type="entry name" value="AS_sf"/>
</dbReference>
<feature type="active site" description="Charge relay system" evidence="10">
    <location>
        <position position="74"/>
    </location>
</feature>
<proteinExistence type="inferred from homology"/>
<comment type="caution">
    <text evidence="12">The sequence shown here is derived from an EMBL/GenBank/DDBJ whole genome shotgun (WGS) entry which is preliminary data.</text>
</comment>
<evidence type="ECO:0000256" key="7">
    <source>
        <dbReference type="ARBA" id="ARBA00022840"/>
    </source>
</evidence>
<dbReference type="AlphaFoldDB" id="A0A8J7FGQ2"/>
<gene>
    <name evidence="10 12" type="primary">gatA</name>
    <name evidence="12" type="ORF">INR99_07015</name>
</gene>
<comment type="subunit">
    <text evidence="2 10">Heterotrimer of A, B and C subunits.</text>
</comment>
<evidence type="ECO:0000256" key="1">
    <source>
        <dbReference type="ARBA" id="ARBA00008069"/>
    </source>
</evidence>
<name>A0A8J7FGQ2_9NEIS</name>
<dbReference type="Gene3D" id="3.90.1300.10">
    <property type="entry name" value="Amidase signature (AS) domain"/>
    <property type="match status" value="1"/>
</dbReference>
<dbReference type="EC" id="6.3.5.7" evidence="3 10"/>
<dbReference type="GO" id="GO:0005524">
    <property type="term" value="F:ATP binding"/>
    <property type="evidence" value="ECO:0007669"/>
    <property type="project" value="UniProtKB-KW"/>
</dbReference>
<dbReference type="GO" id="GO:0030956">
    <property type="term" value="C:glutamyl-tRNA(Gln) amidotransferase complex"/>
    <property type="evidence" value="ECO:0007669"/>
    <property type="project" value="InterPro"/>
</dbReference>
<accession>A0A8J7FGQ2</accession>
<evidence type="ECO:0000256" key="4">
    <source>
        <dbReference type="ARBA" id="ARBA00014428"/>
    </source>
</evidence>
<keyword evidence="13" id="KW-1185">Reference proteome</keyword>
<dbReference type="Pfam" id="PF01425">
    <property type="entry name" value="Amidase"/>
    <property type="match status" value="1"/>
</dbReference>
<evidence type="ECO:0000313" key="13">
    <source>
        <dbReference type="Proteomes" id="UP000604481"/>
    </source>
</evidence>
<evidence type="ECO:0000256" key="8">
    <source>
        <dbReference type="ARBA" id="ARBA00022917"/>
    </source>
</evidence>
<dbReference type="PANTHER" id="PTHR11895">
    <property type="entry name" value="TRANSAMIDASE"/>
    <property type="match status" value="1"/>
</dbReference>
<dbReference type="PANTHER" id="PTHR11895:SF151">
    <property type="entry name" value="GLUTAMYL-TRNA(GLN) AMIDOTRANSFERASE SUBUNIT A"/>
    <property type="match status" value="1"/>
</dbReference>